<feature type="signal peptide" evidence="2">
    <location>
        <begin position="1"/>
        <end position="17"/>
    </location>
</feature>
<evidence type="ECO:0000256" key="2">
    <source>
        <dbReference type="SAM" id="SignalP"/>
    </source>
</evidence>
<evidence type="ECO:0000256" key="1">
    <source>
        <dbReference type="SAM" id="MobiDB-lite"/>
    </source>
</evidence>
<organism evidence="3 4">
    <name type="scientific">Periplaneta americana</name>
    <name type="common">American cockroach</name>
    <name type="synonym">Blatta americana</name>
    <dbReference type="NCBI Taxonomy" id="6978"/>
    <lineage>
        <taxon>Eukaryota</taxon>
        <taxon>Metazoa</taxon>
        <taxon>Ecdysozoa</taxon>
        <taxon>Arthropoda</taxon>
        <taxon>Hexapoda</taxon>
        <taxon>Insecta</taxon>
        <taxon>Pterygota</taxon>
        <taxon>Neoptera</taxon>
        <taxon>Polyneoptera</taxon>
        <taxon>Dictyoptera</taxon>
        <taxon>Blattodea</taxon>
        <taxon>Blattoidea</taxon>
        <taxon>Blattidae</taxon>
        <taxon>Blattinae</taxon>
        <taxon>Periplaneta</taxon>
    </lineage>
</organism>
<name>A0ABQ8TY83_PERAM</name>
<evidence type="ECO:0000313" key="3">
    <source>
        <dbReference type="EMBL" id="KAJ4450813.1"/>
    </source>
</evidence>
<feature type="chain" id="PRO_5045281984" evidence="2">
    <location>
        <begin position="18"/>
        <end position="95"/>
    </location>
</feature>
<sequence>MAHLIKIDILRIALLHGCSFRVDYVTWNGPNADLLGTGVRSTLAKGPDRSLLQGERSYIPKGPNSDLRKGPMRGLAKGSIYSQLSANSSNESRGK</sequence>
<reference evidence="3 4" key="1">
    <citation type="journal article" date="2022" name="Allergy">
        <title>Genome assembly and annotation of Periplaneta americana reveal a comprehensive cockroach allergen profile.</title>
        <authorList>
            <person name="Wang L."/>
            <person name="Xiong Q."/>
            <person name="Saelim N."/>
            <person name="Wang L."/>
            <person name="Nong W."/>
            <person name="Wan A.T."/>
            <person name="Shi M."/>
            <person name="Liu X."/>
            <person name="Cao Q."/>
            <person name="Hui J.H.L."/>
            <person name="Sookrung N."/>
            <person name="Leung T.F."/>
            <person name="Tungtrongchitr A."/>
            <person name="Tsui S.K.W."/>
        </authorList>
    </citation>
    <scope>NUCLEOTIDE SEQUENCE [LARGE SCALE GENOMIC DNA]</scope>
    <source>
        <strain evidence="3">PWHHKU_190912</strain>
    </source>
</reference>
<gene>
    <name evidence="3" type="ORF">ANN_02243</name>
</gene>
<protein>
    <submittedName>
        <fullName evidence="3">Uncharacterized protein</fullName>
    </submittedName>
</protein>
<feature type="region of interest" description="Disordered" evidence="1">
    <location>
        <begin position="45"/>
        <end position="73"/>
    </location>
</feature>
<proteinExistence type="predicted"/>
<accession>A0ABQ8TY83</accession>
<keyword evidence="2" id="KW-0732">Signal</keyword>
<dbReference type="EMBL" id="JAJSOF020000001">
    <property type="protein sequence ID" value="KAJ4450813.1"/>
    <property type="molecule type" value="Genomic_DNA"/>
</dbReference>
<evidence type="ECO:0000313" key="4">
    <source>
        <dbReference type="Proteomes" id="UP001148838"/>
    </source>
</evidence>
<keyword evidence="4" id="KW-1185">Reference proteome</keyword>
<comment type="caution">
    <text evidence="3">The sequence shown here is derived from an EMBL/GenBank/DDBJ whole genome shotgun (WGS) entry which is preliminary data.</text>
</comment>
<dbReference type="Proteomes" id="UP001148838">
    <property type="component" value="Unassembled WGS sequence"/>
</dbReference>